<dbReference type="PANTHER" id="PTHR34832:SF1">
    <property type="entry name" value="CENTROMERE PROTEIN W"/>
    <property type="match status" value="1"/>
</dbReference>
<keyword evidence="3" id="KW-0158">Chromosome</keyword>
<evidence type="ECO:0000256" key="1">
    <source>
        <dbReference type="ARBA" id="ARBA00004123"/>
    </source>
</evidence>
<evidence type="ECO:0000256" key="3">
    <source>
        <dbReference type="ARBA" id="ARBA00022454"/>
    </source>
</evidence>
<dbReference type="AlphaFoldDB" id="A0A517LN19"/>
<keyword evidence="6" id="KW-0137">Centromere</keyword>
<dbReference type="GO" id="GO:0046982">
    <property type="term" value="F:protein heterodimerization activity"/>
    <property type="evidence" value="ECO:0007669"/>
    <property type="project" value="InterPro"/>
</dbReference>
<evidence type="ECO:0000313" key="9">
    <source>
        <dbReference type="Proteomes" id="UP000316270"/>
    </source>
</evidence>
<dbReference type="GO" id="GO:0000776">
    <property type="term" value="C:kinetochore"/>
    <property type="evidence" value="ECO:0007669"/>
    <property type="project" value="UniProtKB-KW"/>
</dbReference>
<dbReference type="GO" id="GO:0051382">
    <property type="term" value="P:kinetochore assembly"/>
    <property type="evidence" value="ECO:0007669"/>
    <property type="project" value="InterPro"/>
</dbReference>
<gene>
    <name evidence="8" type="ORF">FKW77_006773</name>
</gene>
<evidence type="ECO:0000256" key="6">
    <source>
        <dbReference type="ARBA" id="ARBA00023328"/>
    </source>
</evidence>
<dbReference type="FunFam" id="1.10.20.10:FF:000075">
    <property type="entry name" value="WGS project CABT00000000 data, contig 2.56"/>
    <property type="match status" value="1"/>
</dbReference>
<dbReference type="SUPFAM" id="SSF47113">
    <property type="entry name" value="Histone-fold"/>
    <property type="match status" value="1"/>
</dbReference>
<dbReference type="Gene3D" id="1.10.20.10">
    <property type="entry name" value="Histone, subunit A"/>
    <property type="match status" value="1"/>
</dbReference>
<keyword evidence="9" id="KW-1185">Reference proteome</keyword>
<comment type="subcellular location">
    <subcellularLocation>
        <location evidence="2">Chromosome</location>
        <location evidence="2">Centromere</location>
        <location evidence="2">Kinetochore</location>
    </subcellularLocation>
    <subcellularLocation>
        <location evidence="1">Nucleus</location>
    </subcellularLocation>
</comment>
<dbReference type="Proteomes" id="UP000316270">
    <property type="component" value="Chromosome 16"/>
</dbReference>
<dbReference type="Pfam" id="PF15510">
    <property type="entry name" value="CENP-W"/>
    <property type="match status" value="1"/>
</dbReference>
<protein>
    <recommendedName>
        <fullName evidence="10">Transcription factor CBF/NF-Y/archaeal histone domain-containing protein</fullName>
    </recommendedName>
</protein>
<dbReference type="CDD" id="cd13732">
    <property type="entry name" value="HFD_CENP-W"/>
    <property type="match status" value="1"/>
</dbReference>
<comment type="similarity">
    <text evidence="7">Belongs to the CENP-W/WIP1 family.</text>
</comment>
<evidence type="ECO:0008006" key="10">
    <source>
        <dbReference type="Google" id="ProtNLM"/>
    </source>
</evidence>
<dbReference type="OrthoDB" id="2543597at2759"/>
<dbReference type="GO" id="GO:0003677">
    <property type="term" value="F:DNA binding"/>
    <property type="evidence" value="ECO:0007669"/>
    <property type="project" value="InterPro"/>
</dbReference>
<dbReference type="GO" id="GO:0005654">
    <property type="term" value="C:nucleoplasm"/>
    <property type="evidence" value="ECO:0007669"/>
    <property type="project" value="TreeGrafter"/>
</dbReference>
<dbReference type="GO" id="GO:0007059">
    <property type="term" value="P:chromosome segregation"/>
    <property type="evidence" value="ECO:0007669"/>
    <property type="project" value="TreeGrafter"/>
</dbReference>
<evidence type="ECO:0000313" key="8">
    <source>
        <dbReference type="EMBL" id="QDS77048.1"/>
    </source>
</evidence>
<dbReference type="EMBL" id="CP042200">
    <property type="protein sequence ID" value="QDS77048.1"/>
    <property type="molecule type" value="Genomic_DNA"/>
</dbReference>
<sequence>MAPANLYPRATLKRITKAHSNRPLSKNVDILIFLNYMLFLQDLMKESSISAKQNGEKGISARRIRKVRERCLQKFRG</sequence>
<evidence type="ECO:0000256" key="2">
    <source>
        <dbReference type="ARBA" id="ARBA00004629"/>
    </source>
</evidence>
<dbReference type="STRING" id="50376.A0A517LN19"/>
<organism evidence="8 9">
    <name type="scientific">Venturia effusa</name>
    <dbReference type="NCBI Taxonomy" id="50376"/>
    <lineage>
        <taxon>Eukaryota</taxon>
        <taxon>Fungi</taxon>
        <taxon>Dikarya</taxon>
        <taxon>Ascomycota</taxon>
        <taxon>Pezizomycotina</taxon>
        <taxon>Dothideomycetes</taxon>
        <taxon>Pleosporomycetidae</taxon>
        <taxon>Venturiales</taxon>
        <taxon>Venturiaceae</taxon>
        <taxon>Venturia</taxon>
    </lineage>
</organism>
<evidence type="ECO:0000256" key="5">
    <source>
        <dbReference type="ARBA" id="ARBA00023242"/>
    </source>
</evidence>
<dbReference type="InterPro" id="IPR028847">
    <property type="entry name" value="CENP-W"/>
</dbReference>
<dbReference type="GO" id="GO:0000278">
    <property type="term" value="P:mitotic cell cycle"/>
    <property type="evidence" value="ECO:0007669"/>
    <property type="project" value="InterPro"/>
</dbReference>
<reference evidence="8 9" key="1">
    <citation type="submission" date="2019-07" db="EMBL/GenBank/DDBJ databases">
        <title>Finished genome of Venturia effusa.</title>
        <authorList>
            <person name="Young C.A."/>
            <person name="Cox M.P."/>
            <person name="Ganley A.R.D."/>
            <person name="David W.J."/>
        </authorList>
    </citation>
    <scope>NUCLEOTIDE SEQUENCE [LARGE SCALE GENOMIC DNA]</scope>
    <source>
        <strain evidence="9">albino</strain>
    </source>
</reference>
<accession>A0A517LN19</accession>
<keyword evidence="4" id="KW-0995">Kinetochore</keyword>
<evidence type="ECO:0000256" key="4">
    <source>
        <dbReference type="ARBA" id="ARBA00022838"/>
    </source>
</evidence>
<keyword evidence="5" id="KW-0539">Nucleus</keyword>
<dbReference type="InterPro" id="IPR009072">
    <property type="entry name" value="Histone-fold"/>
</dbReference>
<dbReference type="InterPro" id="IPR052484">
    <property type="entry name" value="CENP-W/WIP1"/>
</dbReference>
<proteinExistence type="inferred from homology"/>
<evidence type="ECO:0000256" key="7">
    <source>
        <dbReference type="ARBA" id="ARBA00038432"/>
    </source>
</evidence>
<dbReference type="PANTHER" id="PTHR34832">
    <property type="entry name" value="CENTROMERE PROTEIN W"/>
    <property type="match status" value="1"/>
</dbReference>
<name>A0A517LN19_9PEZI</name>